<dbReference type="PANTHER" id="PTHR30203:SF30">
    <property type="entry name" value="OUTER MEMBRANE PROTEIN-RELATED"/>
    <property type="match status" value="1"/>
</dbReference>
<keyword evidence="2" id="KW-0564">Palmitate</keyword>
<evidence type="ECO:0000256" key="1">
    <source>
        <dbReference type="ARBA" id="ARBA00007613"/>
    </source>
</evidence>
<keyword evidence="2" id="KW-1134">Transmembrane beta strand</keyword>
<feature type="signal peptide" evidence="2">
    <location>
        <begin position="1"/>
        <end position="30"/>
    </location>
</feature>
<dbReference type="KEGG" id="ares:IWH25_17855"/>
<comment type="similarity">
    <text evidence="1 2">Belongs to the outer membrane factor (OMF) (TC 1.B.17) family.</text>
</comment>
<reference evidence="4" key="1">
    <citation type="submission" date="2020-11" db="EMBL/GenBank/DDBJ databases">
        <title>Azospira restricta DSM 18626 genome sequence.</title>
        <authorList>
            <person name="Moe W.M."/>
        </authorList>
    </citation>
    <scope>NUCLEOTIDE SEQUENCE</scope>
    <source>
        <strain evidence="4">DSM 18626</strain>
    </source>
</reference>
<dbReference type="Proteomes" id="UP000663444">
    <property type="component" value="Chromosome"/>
</dbReference>
<dbReference type="PANTHER" id="PTHR30203">
    <property type="entry name" value="OUTER MEMBRANE CATION EFFLUX PROTEIN"/>
    <property type="match status" value="1"/>
</dbReference>
<dbReference type="Gene3D" id="1.20.1600.10">
    <property type="entry name" value="Outer membrane efflux proteins (OEP)"/>
    <property type="match status" value="1"/>
</dbReference>
<feature type="coiled-coil region" evidence="3">
    <location>
        <begin position="371"/>
        <end position="430"/>
    </location>
</feature>
<dbReference type="Gene3D" id="2.20.200.10">
    <property type="entry name" value="Outer membrane efflux proteins (OEP)"/>
    <property type="match status" value="1"/>
</dbReference>
<accession>A0A974SNJ2</accession>
<evidence type="ECO:0000256" key="3">
    <source>
        <dbReference type="SAM" id="Coils"/>
    </source>
</evidence>
<keyword evidence="2" id="KW-0449">Lipoprotein</keyword>
<comment type="subcellular location">
    <subcellularLocation>
        <location evidence="2">Cell membrane</location>
        <topology evidence="2">Lipid-anchor</topology>
    </subcellularLocation>
</comment>
<keyword evidence="2" id="KW-0812">Transmembrane</keyword>
<evidence type="ECO:0000256" key="2">
    <source>
        <dbReference type="RuleBase" id="RU362097"/>
    </source>
</evidence>
<dbReference type="AlphaFoldDB" id="A0A974SNJ2"/>
<name>A0A974SNJ2_9RHOO</name>
<protein>
    <submittedName>
        <fullName evidence="4">Efflux transporter outer membrane subunit</fullName>
    </submittedName>
</protein>
<keyword evidence="2" id="KW-0732">Signal</keyword>
<gene>
    <name evidence="4" type="ORF">IWH25_17855</name>
</gene>
<dbReference type="InterPro" id="IPR010131">
    <property type="entry name" value="MdtP/NodT-like"/>
</dbReference>
<organism evidence="4 5">
    <name type="scientific">Azospira restricta</name>
    <dbReference type="NCBI Taxonomy" id="404405"/>
    <lineage>
        <taxon>Bacteria</taxon>
        <taxon>Pseudomonadati</taxon>
        <taxon>Pseudomonadota</taxon>
        <taxon>Betaproteobacteria</taxon>
        <taxon>Rhodocyclales</taxon>
        <taxon>Rhodocyclaceae</taxon>
        <taxon>Azospira</taxon>
    </lineage>
</organism>
<evidence type="ECO:0000313" key="4">
    <source>
        <dbReference type="EMBL" id="QRJ63579.1"/>
    </source>
</evidence>
<dbReference type="Pfam" id="PF02321">
    <property type="entry name" value="OEP"/>
    <property type="match status" value="2"/>
</dbReference>
<keyword evidence="2" id="KW-0472">Membrane</keyword>
<dbReference type="EMBL" id="CP064781">
    <property type="protein sequence ID" value="QRJ63579.1"/>
    <property type="molecule type" value="Genomic_DNA"/>
</dbReference>
<dbReference type="GO" id="GO:0005886">
    <property type="term" value="C:plasma membrane"/>
    <property type="evidence" value="ECO:0007669"/>
    <property type="project" value="UniProtKB-SubCell"/>
</dbReference>
<feature type="coiled-coil region" evidence="3">
    <location>
        <begin position="230"/>
        <end position="264"/>
    </location>
</feature>
<dbReference type="NCBIfam" id="TIGR01845">
    <property type="entry name" value="outer_NodT"/>
    <property type="match status" value="1"/>
</dbReference>
<dbReference type="RefSeq" id="WP_203387107.1">
    <property type="nucleotide sequence ID" value="NZ_CP064781.1"/>
</dbReference>
<feature type="chain" id="PRO_5038171361" evidence="2">
    <location>
        <begin position="31"/>
        <end position="483"/>
    </location>
</feature>
<dbReference type="InterPro" id="IPR003423">
    <property type="entry name" value="OMP_efflux"/>
</dbReference>
<sequence length="483" mass="51434">MSKLKQPYFKLAPLAAAALLAGCAVGPDYARPELELPQAWAQRTAAGNAAAAQVADRAGERWWTLYADPLLDRLVDEALAHNADARVAAARVLEAQALAGIAESDRYPTVTAGLSGNRTQSSLKGAMPLPANIPRIQNSYRATVDVAWEVDLWGKYRRADEAARADLLAAESARDAVRLALTAQVAQQYFALLAADAQEATAKRTAAGRDENLALYRLRAEAGLGSEYDLRQIEADAADARARLAELTQARDRAESALALLLGRSPRAVLEDTPERGAPGALPALQVPAGLPSDLLLRRPDLQEAEQRLVAANARIGAARAQYFPSVGLTAYLGSESTAFSDLFSGPAGIFQFAAAITQPIWNAGRIGFNVAAAEARREQALAQYRQAVAAAFKDVRDALAAQRAARDKLEAETTRAAALEKALQQARLRHDAGIASRLEVLDVERNLLAVELARIDSERAARAALADLFKALGGGWPAAAQG</sequence>
<evidence type="ECO:0000313" key="5">
    <source>
        <dbReference type="Proteomes" id="UP000663444"/>
    </source>
</evidence>
<keyword evidence="3" id="KW-0175">Coiled coil</keyword>
<keyword evidence="5" id="KW-1185">Reference proteome</keyword>
<dbReference type="PROSITE" id="PS51257">
    <property type="entry name" value="PROKAR_LIPOPROTEIN"/>
    <property type="match status" value="1"/>
</dbReference>
<proteinExistence type="inferred from homology"/>
<dbReference type="SUPFAM" id="SSF56954">
    <property type="entry name" value="Outer membrane efflux proteins (OEP)"/>
    <property type="match status" value="1"/>
</dbReference>
<dbReference type="GO" id="GO:0015562">
    <property type="term" value="F:efflux transmembrane transporter activity"/>
    <property type="evidence" value="ECO:0007669"/>
    <property type="project" value="InterPro"/>
</dbReference>